<reference evidence="3 4" key="1">
    <citation type="submission" date="2024-06" db="EMBL/GenBank/DDBJ databases">
        <title>Chitinophaga defluvii sp. nov., isolated from municipal sewage.</title>
        <authorList>
            <person name="Zhang L."/>
        </authorList>
    </citation>
    <scope>NUCLEOTIDE SEQUENCE [LARGE SCALE GENOMIC DNA]</scope>
    <source>
        <strain evidence="3 4">H8</strain>
    </source>
</reference>
<dbReference type="InterPro" id="IPR002397">
    <property type="entry name" value="Cyt_P450_B"/>
</dbReference>
<comment type="caution">
    <text evidence="3">The sequence shown here is derived from an EMBL/GenBank/DDBJ whole genome shotgun (WGS) entry which is preliminary data.</text>
</comment>
<name>A0ABV2T7Z7_9BACT</name>
<evidence type="ECO:0000313" key="3">
    <source>
        <dbReference type="EMBL" id="MET6999116.1"/>
    </source>
</evidence>
<keyword evidence="2" id="KW-0408">Iron</keyword>
<dbReference type="InterPro" id="IPR017972">
    <property type="entry name" value="Cyt_P450_CS"/>
</dbReference>
<keyword evidence="2" id="KW-0560">Oxidoreductase</keyword>
<proteinExistence type="inferred from homology"/>
<dbReference type="InterPro" id="IPR036396">
    <property type="entry name" value="Cyt_P450_sf"/>
</dbReference>
<dbReference type="Proteomes" id="UP001549749">
    <property type="component" value="Unassembled WGS sequence"/>
</dbReference>
<dbReference type="PRINTS" id="PR00385">
    <property type="entry name" value="P450"/>
</dbReference>
<dbReference type="InterPro" id="IPR001128">
    <property type="entry name" value="Cyt_P450"/>
</dbReference>
<comment type="similarity">
    <text evidence="1 2">Belongs to the cytochrome P450 family.</text>
</comment>
<dbReference type="PROSITE" id="PS00086">
    <property type="entry name" value="CYTOCHROME_P450"/>
    <property type="match status" value="1"/>
</dbReference>
<keyword evidence="2" id="KW-0479">Metal-binding</keyword>
<sequence>MISTSLLQPSAWYHQMQAEKPVYFDDRYQLIFGAAGAWQVFRYADVQRVLQDFTCFSNNYKPEDPNSNVGSSLNRIDPPLHRQLRALVSKAFAPSILSGLETWMHHQCKTLLEPWLNNGGIDFVHHFAMPLSVRVIARLLGVPEPDHTLVDEWAKIIVSNPAETGGMADYRRVQQEMVTFFGAMLEERKKQPQQDLMTHLLHAEVDGERLSTKDVIATCKTILLAGYETTVALLTNTMYILAAEQPQLQIHLAKHTADIPLVINEVLRYRPSLLSMYRIATCDIELGGQQIKKGDLVNAWIASANRDPAVFQDPDVFDFRRNNLTQILSFGYGIHYCLGAGLSKMETRIAFETLFQLAKGFKIKPGTSLSLNSSVIVSSFKNLPVIFHKC</sequence>
<gene>
    <name evidence="3" type="ORF">ABR189_17140</name>
</gene>
<accession>A0ABV2T7Z7</accession>
<dbReference type="PANTHER" id="PTHR46696">
    <property type="entry name" value="P450, PUTATIVE (EUROFUNG)-RELATED"/>
    <property type="match status" value="1"/>
</dbReference>
<dbReference type="SUPFAM" id="SSF48264">
    <property type="entry name" value="Cytochrome P450"/>
    <property type="match status" value="1"/>
</dbReference>
<organism evidence="3 4">
    <name type="scientific">Chitinophaga defluvii</name>
    <dbReference type="NCBI Taxonomy" id="3163343"/>
    <lineage>
        <taxon>Bacteria</taxon>
        <taxon>Pseudomonadati</taxon>
        <taxon>Bacteroidota</taxon>
        <taxon>Chitinophagia</taxon>
        <taxon>Chitinophagales</taxon>
        <taxon>Chitinophagaceae</taxon>
        <taxon>Chitinophaga</taxon>
    </lineage>
</organism>
<dbReference type="RefSeq" id="WP_354661683.1">
    <property type="nucleotide sequence ID" value="NZ_JBEXAC010000002.1"/>
</dbReference>
<keyword evidence="4" id="KW-1185">Reference proteome</keyword>
<protein>
    <submittedName>
        <fullName evidence="3">Cytochrome P450</fullName>
    </submittedName>
</protein>
<dbReference type="PANTHER" id="PTHR46696:SF1">
    <property type="entry name" value="CYTOCHROME P450 YJIB-RELATED"/>
    <property type="match status" value="1"/>
</dbReference>
<dbReference type="EMBL" id="JBEXAC010000002">
    <property type="protein sequence ID" value="MET6999116.1"/>
    <property type="molecule type" value="Genomic_DNA"/>
</dbReference>
<evidence type="ECO:0000256" key="1">
    <source>
        <dbReference type="ARBA" id="ARBA00010617"/>
    </source>
</evidence>
<keyword evidence="2" id="KW-0503">Monooxygenase</keyword>
<dbReference type="Gene3D" id="1.10.630.10">
    <property type="entry name" value="Cytochrome P450"/>
    <property type="match status" value="1"/>
</dbReference>
<keyword evidence="2" id="KW-0349">Heme</keyword>
<dbReference type="Pfam" id="PF00067">
    <property type="entry name" value="p450"/>
    <property type="match status" value="1"/>
</dbReference>
<dbReference type="PRINTS" id="PR00359">
    <property type="entry name" value="BP450"/>
</dbReference>
<evidence type="ECO:0000313" key="4">
    <source>
        <dbReference type="Proteomes" id="UP001549749"/>
    </source>
</evidence>
<evidence type="ECO:0000256" key="2">
    <source>
        <dbReference type="RuleBase" id="RU000461"/>
    </source>
</evidence>